<dbReference type="GO" id="GO:0003964">
    <property type="term" value="F:RNA-directed DNA polymerase activity"/>
    <property type="evidence" value="ECO:0007669"/>
    <property type="project" value="UniProtKB-KW"/>
</dbReference>
<name>H9UHW1_SPIAZ</name>
<dbReference type="CDD" id="cd01646">
    <property type="entry name" value="RT_Bac_retron_I"/>
    <property type="match status" value="1"/>
</dbReference>
<dbReference type="SUPFAM" id="SSF56672">
    <property type="entry name" value="DNA/RNA polymerases"/>
    <property type="match status" value="1"/>
</dbReference>
<protein>
    <submittedName>
        <fullName evidence="3">Reverse transcriptase (RNA-dependent DNA polymerase)</fullName>
    </submittedName>
</protein>
<keyword evidence="3" id="KW-0548">Nucleotidyltransferase</keyword>
<dbReference type="RefSeq" id="WP_014455097.1">
    <property type="nucleotide sequence ID" value="NC_017098.1"/>
</dbReference>
<organism evidence="3 4">
    <name type="scientific">Spirochaeta africana (strain ATCC 700263 / DSM 8902 / Z-7692)</name>
    <dbReference type="NCBI Taxonomy" id="889378"/>
    <lineage>
        <taxon>Bacteria</taxon>
        <taxon>Pseudomonadati</taxon>
        <taxon>Spirochaetota</taxon>
        <taxon>Spirochaetia</taxon>
        <taxon>Spirochaetales</taxon>
        <taxon>Spirochaetaceae</taxon>
        <taxon>Spirochaeta</taxon>
    </lineage>
</organism>
<sequence>MLDQSFSATNFLKIVDIENRKGNYLEGEFFPDIEEISKEIHVAKNKLRKLKQKKSTLSEEEYEEKKAAAIANIEDLKGQKEDLLNEELNKVSSQINSKGFSFGIKEVDVGMPKKVYVAEHNAATYFALKQVQHNIRRLYKVKQANRHQIVCQLRELLGDRFPKYILRTDISSFYESIPRKHILKKLRDDPLLTLSSKKIIRRILFEYSAITGSDVGLPRGIGISAYLAELYMRDIDRTIRDYPGVLYYARYVDDIIIVFCPSPNTGTMAFMRLIVSEIKRLGLTRNKKKTQIIKSDPSATACVQYLGYKYQIGSGSLELRMTDKKINRYKQRIDLTFSAYAKKANKPKKTENKARALLEKRVRFLTSNTRLVNNKKNVVSGIFFSNSLLTKLDDLQILDKYLSKKIAGLTNPKLQNRLSEQSFKNGFKTREYHKFSAKDLSEIVEVWNHVY</sequence>
<accession>H9UHW1</accession>
<keyword evidence="3" id="KW-0695">RNA-directed DNA polymerase</keyword>
<keyword evidence="3" id="KW-0808">Transferase</keyword>
<evidence type="ECO:0000313" key="3">
    <source>
        <dbReference type="EMBL" id="AFG37104.1"/>
    </source>
</evidence>
<gene>
    <name evidence="3" type="ordered locus">Spiaf_1017</name>
</gene>
<dbReference type="KEGG" id="sfc:Spiaf_1017"/>
<evidence type="ECO:0000313" key="4">
    <source>
        <dbReference type="Proteomes" id="UP000007383"/>
    </source>
</evidence>
<dbReference type="HOGENOM" id="CLU_044812_0_0_12"/>
<dbReference type="eggNOG" id="COG3344">
    <property type="taxonomic scope" value="Bacteria"/>
</dbReference>
<proteinExistence type="predicted"/>
<dbReference type="NCBIfam" id="NF041747">
    <property type="entry name" value="Drt3a"/>
    <property type="match status" value="1"/>
</dbReference>
<feature type="domain" description="Reverse transcriptase" evidence="2">
    <location>
        <begin position="31"/>
        <end position="310"/>
    </location>
</feature>
<dbReference type="PATRIC" id="fig|889378.3.peg.1020"/>
<dbReference type="EMBL" id="CP003282">
    <property type="protein sequence ID" value="AFG37104.1"/>
    <property type="molecule type" value="Genomic_DNA"/>
</dbReference>
<evidence type="ECO:0000259" key="2">
    <source>
        <dbReference type="PROSITE" id="PS50878"/>
    </source>
</evidence>
<dbReference type="Proteomes" id="UP000007383">
    <property type="component" value="Chromosome"/>
</dbReference>
<dbReference type="InterPro" id="IPR043502">
    <property type="entry name" value="DNA/RNA_pol_sf"/>
</dbReference>
<dbReference type="Pfam" id="PF00078">
    <property type="entry name" value="RVT_1"/>
    <property type="match status" value="1"/>
</dbReference>
<feature type="coiled-coil region" evidence="1">
    <location>
        <begin position="33"/>
        <end position="86"/>
    </location>
</feature>
<dbReference type="AlphaFoldDB" id="H9UHW1"/>
<dbReference type="STRING" id="889378.Spiaf_1017"/>
<dbReference type="PROSITE" id="PS50878">
    <property type="entry name" value="RT_POL"/>
    <property type="match status" value="1"/>
</dbReference>
<keyword evidence="1" id="KW-0175">Coiled coil</keyword>
<dbReference type="OrthoDB" id="9780724at2"/>
<keyword evidence="4" id="KW-1185">Reference proteome</keyword>
<evidence type="ECO:0000256" key="1">
    <source>
        <dbReference type="SAM" id="Coils"/>
    </source>
</evidence>
<reference evidence="4" key="1">
    <citation type="journal article" date="2013" name="Stand. Genomic Sci.">
        <title>Complete genome sequence of the halophilic bacterium Spirochaeta africana type strain (Z-7692(T)) from the alkaline Lake Magadi in the East African Rift.</title>
        <authorList>
            <person name="Liolos K."/>
            <person name="Abt B."/>
            <person name="Scheuner C."/>
            <person name="Teshima H."/>
            <person name="Held B."/>
            <person name="Lapidus A."/>
            <person name="Nolan M."/>
            <person name="Lucas S."/>
            <person name="Deshpande S."/>
            <person name="Cheng J.F."/>
            <person name="Tapia R."/>
            <person name="Goodwin L.A."/>
            <person name="Pitluck S."/>
            <person name="Pagani I."/>
            <person name="Ivanova N."/>
            <person name="Mavromatis K."/>
            <person name="Mikhailova N."/>
            <person name="Huntemann M."/>
            <person name="Pati A."/>
            <person name="Chen A."/>
            <person name="Palaniappan K."/>
            <person name="Land M."/>
            <person name="Rohde M."/>
            <person name="Tindall B.J."/>
            <person name="Detter J.C."/>
            <person name="Goker M."/>
            <person name="Bristow J."/>
            <person name="Eisen J.A."/>
            <person name="Markowitz V."/>
            <person name="Hugenholtz P."/>
            <person name="Woyke T."/>
            <person name="Klenk H.P."/>
            <person name="Kyrpides N.C."/>
        </authorList>
    </citation>
    <scope>NUCLEOTIDE SEQUENCE</scope>
    <source>
        <strain evidence="4">ATCC 700263 / DSM 8902 / Z-7692</strain>
    </source>
</reference>
<dbReference type="InterPro" id="IPR000477">
    <property type="entry name" value="RT_dom"/>
</dbReference>